<sequence>MEDRFKEKCTIEQRINESARIKAKYPERVPVIVERADGCKNIEEITKHKYLVPNDLTIGQLAYVIRKKIPKLESHIGMFMFVNNEMPCNGDLIEIIYNKHVDEDGFLYVEYSGENTFGYTH</sequence>
<evidence type="ECO:0008006" key="5">
    <source>
        <dbReference type="Google" id="ProtNLM"/>
    </source>
</evidence>
<dbReference type="SUPFAM" id="SSF54236">
    <property type="entry name" value="Ubiquitin-like"/>
    <property type="match status" value="1"/>
</dbReference>
<dbReference type="Pfam" id="PF02991">
    <property type="entry name" value="ATG8"/>
    <property type="match status" value="1"/>
</dbReference>
<dbReference type="AlphaFoldDB" id="A0A6C0BX07"/>
<dbReference type="PANTHER" id="PTHR10969">
    <property type="entry name" value="MICROTUBULE-ASSOCIATED PROTEINS 1A/1B LIGHT CHAIN 3-RELATED"/>
    <property type="match status" value="1"/>
</dbReference>
<evidence type="ECO:0000256" key="1">
    <source>
        <dbReference type="ARBA" id="ARBA00004370"/>
    </source>
</evidence>
<protein>
    <recommendedName>
        <fullName evidence="5">Autophagy-related protein</fullName>
    </recommendedName>
</protein>
<accession>A0A6C0BX07</accession>
<proteinExistence type="predicted"/>
<dbReference type="EMBL" id="MN739271">
    <property type="protein sequence ID" value="QHS96640.1"/>
    <property type="molecule type" value="Genomic_DNA"/>
</dbReference>
<organism evidence="4">
    <name type="scientific">viral metagenome</name>
    <dbReference type="NCBI Taxonomy" id="1070528"/>
    <lineage>
        <taxon>unclassified sequences</taxon>
        <taxon>metagenomes</taxon>
        <taxon>organismal metagenomes</taxon>
    </lineage>
</organism>
<reference evidence="4" key="1">
    <citation type="journal article" date="2020" name="Nature">
        <title>Giant virus diversity and host interactions through global metagenomics.</title>
        <authorList>
            <person name="Schulz F."/>
            <person name="Roux S."/>
            <person name="Paez-Espino D."/>
            <person name="Jungbluth S."/>
            <person name="Walsh D.A."/>
            <person name="Denef V.J."/>
            <person name="McMahon K.D."/>
            <person name="Konstantinidis K.T."/>
            <person name="Eloe-Fadrosh E.A."/>
            <person name="Kyrpides N.C."/>
            <person name="Woyke T."/>
        </authorList>
    </citation>
    <scope>NUCLEOTIDE SEQUENCE</scope>
    <source>
        <strain evidence="4">GVMAG-M-3300020166-18</strain>
    </source>
</reference>
<dbReference type="GO" id="GO:0016020">
    <property type="term" value="C:membrane"/>
    <property type="evidence" value="ECO:0007669"/>
    <property type="project" value="UniProtKB-SubCell"/>
</dbReference>
<comment type="subcellular location">
    <subcellularLocation>
        <location evidence="1">Membrane</location>
    </subcellularLocation>
</comment>
<dbReference type="Gene3D" id="3.10.20.90">
    <property type="entry name" value="Phosphatidylinositol 3-kinase Catalytic Subunit, Chain A, domain 1"/>
    <property type="match status" value="1"/>
</dbReference>
<evidence type="ECO:0000313" key="4">
    <source>
        <dbReference type="EMBL" id="QHS96640.1"/>
    </source>
</evidence>
<name>A0A6C0BX07_9ZZZZ</name>
<dbReference type="InterPro" id="IPR004241">
    <property type="entry name" value="Atg8-like"/>
</dbReference>
<evidence type="ECO:0000256" key="3">
    <source>
        <dbReference type="ARBA" id="ARBA00023288"/>
    </source>
</evidence>
<dbReference type="InterPro" id="IPR029071">
    <property type="entry name" value="Ubiquitin-like_domsf"/>
</dbReference>
<keyword evidence="2" id="KW-0472">Membrane</keyword>
<evidence type="ECO:0000256" key="2">
    <source>
        <dbReference type="ARBA" id="ARBA00023136"/>
    </source>
</evidence>
<keyword evidence="3" id="KW-0449">Lipoprotein</keyword>